<dbReference type="GO" id="GO:0016491">
    <property type="term" value="F:oxidoreductase activity"/>
    <property type="evidence" value="ECO:0007669"/>
    <property type="project" value="UniProtKB-KW"/>
</dbReference>
<dbReference type="EC" id="1.-.-.-" evidence="2"/>
<name>A0ABW2BWZ3_9PSEU</name>
<dbReference type="PANTHER" id="PTHR36151">
    <property type="entry name" value="BLR2777 PROTEIN"/>
    <property type="match status" value="1"/>
</dbReference>
<dbReference type="EMBL" id="JBHSXX010000001">
    <property type="protein sequence ID" value="MFC6867595.1"/>
    <property type="molecule type" value="Genomic_DNA"/>
</dbReference>
<keyword evidence="2" id="KW-0560">Oxidoreductase</keyword>
<feature type="domain" description="ER-bound oxygenase mpaB/mpaB'/Rubber oxygenase catalytic" evidence="1">
    <location>
        <begin position="51"/>
        <end position="285"/>
    </location>
</feature>
<evidence type="ECO:0000313" key="3">
    <source>
        <dbReference type="Proteomes" id="UP001596337"/>
    </source>
</evidence>
<organism evidence="2 3">
    <name type="scientific">Haloechinothrix salitolerans</name>
    <dbReference type="NCBI Taxonomy" id="926830"/>
    <lineage>
        <taxon>Bacteria</taxon>
        <taxon>Bacillati</taxon>
        <taxon>Actinomycetota</taxon>
        <taxon>Actinomycetes</taxon>
        <taxon>Pseudonocardiales</taxon>
        <taxon>Pseudonocardiaceae</taxon>
        <taxon>Haloechinothrix</taxon>
    </lineage>
</organism>
<dbReference type="PANTHER" id="PTHR36151:SF3">
    <property type="entry name" value="ER-BOUND OXYGENASE MPAB_MPAB'_RUBBER OXYGENASE CATALYTIC DOMAIN-CONTAINING PROTEIN"/>
    <property type="match status" value="1"/>
</dbReference>
<protein>
    <submittedName>
        <fullName evidence="2">Oxygenase MpaB family protein</fullName>
        <ecNumber evidence="2">1.-.-.-</ecNumber>
    </submittedName>
</protein>
<accession>A0ABW2BWZ3</accession>
<dbReference type="Proteomes" id="UP001596337">
    <property type="component" value="Unassembled WGS sequence"/>
</dbReference>
<dbReference type="InterPro" id="IPR018713">
    <property type="entry name" value="MPAB/Lcp_cat_dom"/>
</dbReference>
<dbReference type="RefSeq" id="WP_345399948.1">
    <property type="nucleotide sequence ID" value="NZ_BAABLA010000096.1"/>
</dbReference>
<gene>
    <name evidence="2" type="ORF">ACFQGD_10575</name>
</gene>
<comment type="caution">
    <text evidence="2">The sequence shown here is derived from an EMBL/GenBank/DDBJ whole genome shotgun (WGS) entry which is preliminary data.</text>
</comment>
<evidence type="ECO:0000259" key="1">
    <source>
        <dbReference type="Pfam" id="PF09995"/>
    </source>
</evidence>
<sequence>MTGGTTVVANPASVAVDQAFDVLIRRNFFKGVAFDAPEGDPGWFGPDSAVWYVHEHTPALVLGLFASAAIETLHPDFAWMGQQHSRGVRWVNGEPSGLDLKGLLTRAGHSYSFFMAVAYGPSHAADRVVRTVRGMHGTVRGERPDGRAYDAADPETLRWAYATVVWGIATAHERYHPRPLRGADLDVYYREFTRVGEALGGTDLPATKSEVRDCLRASIPLMGVTMPTVEFLAGLGGAVSPAPLRPALRMLQWAVLDLQPRWAQRLLRVPRSSSTSIRLHRAAMWSALNGIHYAAGPLPETRAARARVGLPTTTRLLPRPTA</sequence>
<dbReference type="Pfam" id="PF09995">
    <property type="entry name" value="MPAB_Lcp_cat"/>
    <property type="match status" value="1"/>
</dbReference>
<evidence type="ECO:0000313" key="2">
    <source>
        <dbReference type="EMBL" id="MFC6867595.1"/>
    </source>
</evidence>
<proteinExistence type="predicted"/>
<reference evidence="3" key="1">
    <citation type="journal article" date="2019" name="Int. J. Syst. Evol. Microbiol.">
        <title>The Global Catalogue of Microorganisms (GCM) 10K type strain sequencing project: providing services to taxonomists for standard genome sequencing and annotation.</title>
        <authorList>
            <consortium name="The Broad Institute Genomics Platform"/>
            <consortium name="The Broad Institute Genome Sequencing Center for Infectious Disease"/>
            <person name="Wu L."/>
            <person name="Ma J."/>
        </authorList>
    </citation>
    <scope>NUCLEOTIDE SEQUENCE [LARGE SCALE GENOMIC DNA]</scope>
    <source>
        <strain evidence="3">KCTC 32255</strain>
    </source>
</reference>
<keyword evidence="3" id="KW-1185">Reference proteome</keyword>